<reference evidence="5 6" key="1">
    <citation type="submission" date="2020-04" db="EMBL/GenBank/DDBJ databases">
        <title>Paenibacillus algicola sp. nov., a novel marine bacterium producing alginate lyase.</title>
        <authorList>
            <person name="Huang H."/>
        </authorList>
    </citation>
    <scope>NUCLEOTIDE SEQUENCE [LARGE SCALE GENOMIC DNA]</scope>
    <source>
        <strain evidence="5 6">L7-75</strain>
    </source>
</reference>
<dbReference type="Gene3D" id="3.20.20.70">
    <property type="entry name" value="Aldolase class I"/>
    <property type="match status" value="1"/>
</dbReference>
<dbReference type="SMART" id="SM01130">
    <property type="entry name" value="DHDPS"/>
    <property type="match status" value="1"/>
</dbReference>
<organism evidence="5 6">
    <name type="scientific">Paenibacillus lemnae</name>
    <dbReference type="NCBI Taxonomy" id="1330551"/>
    <lineage>
        <taxon>Bacteria</taxon>
        <taxon>Bacillati</taxon>
        <taxon>Bacillota</taxon>
        <taxon>Bacilli</taxon>
        <taxon>Bacillales</taxon>
        <taxon>Paenibacillaceae</taxon>
        <taxon>Paenibacillus</taxon>
    </lineage>
</organism>
<keyword evidence="6" id="KW-1185">Reference proteome</keyword>
<evidence type="ECO:0000256" key="2">
    <source>
        <dbReference type="ARBA" id="ARBA00023239"/>
    </source>
</evidence>
<dbReference type="PANTHER" id="PTHR12128:SF66">
    <property type="entry name" value="4-HYDROXY-2-OXOGLUTARATE ALDOLASE, MITOCHONDRIAL"/>
    <property type="match status" value="1"/>
</dbReference>
<dbReference type="PANTHER" id="PTHR12128">
    <property type="entry name" value="DIHYDRODIPICOLINATE SYNTHASE"/>
    <property type="match status" value="1"/>
</dbReference>
<feature type="active site" description="Proton donor/acceptor" evidence="4">
    <location>
        <position position="139"/>
    </location>
</feature>
<comment type="similarity">
    <text evidence="1 3">Belongs to the DapA family.</text>
</comment>
<dbReference type="AlphaFoldDB" id="A0A848M8L4"/>
<dbReference type="Pfam" id="PF00701">
    <property type="entry name" value="DHDPS"/>
    <property type="match status" value="1"/>
</dbReference>
<evidence type="ECO:0000256" key="1">
    <source>
        <dbReference type="ARBA" id="ARBA00007592"/>
    </source>
</evidence>
<dbReference type="PIRSF" id="PIRSF001365">
    <property type="entry name" value="DHDPS"/>
    <property type="match status" value="1"/>
</dbReference>
<evidence type="ECO:0000313" key="6">
    <source>
        <dbReference type="Proteomes" id="UP000565468"/>
    </source>
</evidence>
<sequence length="307" mass="34675">MIPSGVWPTMLTPFTEENRVDWVSLERLIEWYIDQGVHGLFAVCQSSEMFHLSLEERAGIAAFVAQISDGRVPVVASGHTGESFDEQTKELQTMADTGIDALVLISNRLVSEQEGDDLFQQRLEMLLAELPSDLPLGFYECPFPYKRLLNPKLLEYISGTGRFQFLKDTCCDAEEIKRRLEVIQGSGMKLFNANTATLWESIGCGASGYSGIMANFHPSLYVRLWEQRDQEPELCEELAAFLTVTSWIEKQGYPVNAKYHLMLEGIVNHTNSRVNPAARLSGTARREVEQFRIVNDILLKRYVSGAR</sequence>
<dbReference type="InterPro" id="IPR002220">
    <property type="entry name" value="DapA-like"/>
</dbReference>
<protein>
    <submittedName>
        <fullName evidence="5">Dihydrodipicolinate synthase family protein</fullName>
    </submittedName>
</protein>
<dbReference type="EMBL" id="JABBPN010000009">
    <property type="protein sequence ID" value="NMO96422.1"/>
    <property type="molecule type" value="Genomic_DNA"/>
</dbReference>
<comment type="caution">
    <text evidence="5">The sequence shown here is derived from an EMBL/GenBank/DDBJ whole genome shotgun (WGS) entry which is preliminary data.</text>
</comment>
<feature type="active site" description="Schiff-base intermediate with substrate" evidence="4">
    <location>
        <position position="167"/>
    </location>
</feature>
<dbReference type="CDD" id="cd00408">
    <property type="entry name" value="DHDPS-like"/>
    <property type="match status" value="1"/>
</dbReference>
<dbReference type="GO" id="GO:0008840">
    <property type="term" value="F:4-hydroxy-tetrahydrodipicolinate synthase activity"/>
    <property type="evidence" value="ECO:0007669"/>
    <property type="project" value="TreeGrafter"/>
</dbReference>
<gene>
    <name evidence="5" type="ORF">HII30_11630</name>
</gene>
<evidence type="ECO:0000313" key="5">
    <source>
        <dbReference type="EMBL" id="NMO96422.1"/>
    </source>
</evidence>
<name>A0A848M8L4_PAELE</name>
<proteinExistence type="inferred from homology"/>
<dbReference type="InterPro" id="IPR013785">
    <property type="entry name" value="Aldolase_TIM"/>
</dbReference>
<dbReference type="Proteomes" id="UP000565468">
    <property type="component" value="Unassembled WGS sequence"/>
</dbReference>
<keyword evidence="2 3" id="KW-0456">Lyase</keyword>
<evidence type="ECO:0000256" key="4">
    <source>
        <dbReference type="PIRSR" id="PIRSR001365-1"/>
    </source>
</evidence>
<dbReference type="SUPFAM" id="SSF51569">
    <property type="entry name" value="Aldolase"/>
    <property type="match status" value="1"/>
</dbReference>
<evidence type="ECO:0000256" key="3">
    <source>
        <dbReference type="PIRNR" id="PIRNR001365"/>
    </source>
</evidence>
<accession>A0A848M8L4</accession>